<accession>A0ABY2IRJ8</accession>
<evidence type="ECO:0000259" key="4">
    <source>
        <dbReference type="Pfam" id="PF05592"/>
    </source>
</evidence>
<comment type="catalytic activity">
    <reaction evidence="1">
        <text>Hydrolysis of terminal non-reducing alpha-L-rhamnose residues in alpha-L-rhamnosides.</text>
        <dbReference type="EC" id="3.2.1.40"/>
    </reaction>
</comment>
<dbReference type="InterPro" id="IPR012341">
    <property type="entry name" value="6hp_glycosidase-like_sf"/>
</dbReference>
<dbReference type="PANTHER" id="PTHR33307">
    <property type="entry name" value="ALPHA-RHAMNOSIDASE (EUROFUNG)"/>
    <property type="match status" value="1"/>
</dbReference>
<dbReference type="Gene3D" id="2.60.120.260">
    <property type="entry name" value="Galactose-binding domain-like"/>
    <property type="match status" value="2"/>
</dbReference>
<dbReference type="SUPFAM" id="SSF48208">
    <property type="entry name" value="Six-hairpin glycosidases"/>
    <property type="match status" value="1"/>
</dbReference>
<dbReference type="InterPro" id="IPR013783">
    <property type="entry name" value="Ig-like_fold"/>
</dbReference>
<dbReference type="RefSeq" id="WP_134561433.1">
    <property type="nucleotide sequence ID" value="NZ_SOFS01000017.1"/>
</dbReference>
<dbReference type="InterPro" id="IPR013737">
    <property type="entry name" value="Bac_rhamnosid_N"/>
</dbReference>
<dbReference type="Pfam" id="PF08531">
    <property type="entry name" value="Bac_rhamnosid_N"/>
    <property type="match status" value="1"/>
</dbReference>
<keyword evidence="3" id="KW-0378">Hydrolase</keyword>
<organism evidence="8 9">
    <name type="scientific">Cryobacterium glucosi</name>
    <dbReference type="NCBI Taxonomy" id="1259175"/>
    <lineage>
        <taxon>Bacteria</taxon>
        <taxon>Bacillati</taxon>
        <taxon>Actinomycetota</taxon>
        <taxon>Actinomycetes</taxon>
        <taxon>Micrococcales</taxon>
        <taxon>Microbacteriaceae</taxon>
        <taxon>Cryobacterium</taxon>
    </lineage>
</organism>
<evidence type="ECO:0000259" key="6">
    <source>
        <dbReference type="Pfam" id="PF17389"/>
    </source>
</evidence>
<feature type="domain" description="Bacterial alpha-L-rhamnosidase N-terminal" evidence="5">
    <location>
        <begin position="143"/>
        <end position="314"/>
    </location>
</feature>
<name>A0ABY2IRJ8_9MICO</name>
<feature type="domain" description="Alpha-L-rhamnosidase concanavalin-like" evidence="4">
    <location>
        <begin position="325"/>
        <end position="413"/>
    </location>
</feature>
<evidence type="ECO:0000256" key="3">
    <source>
        <dbReference type="ARBA" id="ARBA00022801"/>
    </source>
</evidence>
<feature type="domain" description="Alpha-L-rhamnosidase C-terminal" evidence="7">
    <location>
        <begin position="776"/>
        <end position="841"/>
    </location>
</feature>
<keyword evidence="9" id="KW-1185">Reference proteome</keyword>
<evidence type="ECO:0000256" key="2">
    <source>
        <dbReference type="ARBA" id="ARBA00012652"/>
    </source>
</evidence>
<feature type="domain" description="Alpha-L-rhamnosidase six-hairpin glycosidase" evidence="6">
    <location>
        <begin position="427"/>
        <end position="774"/>
    </location>
</feature>
<comment type="caution">
    <text evidence="8">The sequence shown here is derived from an EMBL/GenBank/DDBJ whole genome shotgun (WGS) entry which is preliminary data.</text>
</comment>
<dbReference type="Pfam" id="PF17390">
    <property type="entry name" value="Bac_rhamnosid_C"/>
    <property type="match status" value="1"/>
</dbReference>
<dbReference type="Gene3D" id="1.50.10.10">
    <property type="match status" value="1"/>
</dbReference>
<dbReference type="Pfam" id="PF25788">
    <property type="entry name" value="Ig_Rha78A_N"/>
    <property type="match status" value="1"/>
</dbReference>
<dbReference type="InterPro" id="IPR008902">
    <property type="entry name" value="Rhamnosid_concanavalin"/>
</dbReference>
<dbReference type="PIRSF" id="PIRSF010631">
    <property type="entry name" value="A-rhamnsds"/>
    <property type="match status" value="1"/>
</dbReference>
<evidence type="ECO:0000259" key="7">
    <source>
        <dbReference type="Pfam" id="PF17390"/>
    </source>
</evidence>
<dbReference type="PANTHER" id="PTHR33307:SF6">
    <property type="entry name" value="ALPHA-RHAMNOSIDASE (EUROFUNG)-RELATED"/>
    <property type="match status" value="1"/>
</dbReference>
<sequence length="882" mass="96590">MSATISQFRAEHQHRALSLGTASPRLSWQLKAQDGDAQESYEILIVRAHGEQFTTGRVESPESVLIAWPGEPLASRETAQARVRVWTESGQASEWSEALPLEASLLDPLDWRVDFISPSVTADAGIPRPAYLLRAEFDAPEGVARARIYATAHGVYELELNGAAVGTELFAPGWTSYNHRLRFQTYDVSASVVPGRNALGAWLADGWYRGRLGFNGGLWDNYGSDVSLLAQVELTLEDGSVQIVPLQEAWRFTESPITAVGLYEGEHYDARREASGFSAAGFVDDAWEHPIVLPLALFAATLESPTGPPVRVTEELVPVSTDQRTDGRLRFDFGQNIAGRLAIRASAARGTTITLHHAEVLADDELATRPLRTATAVDRYTFKGDGVEEWTPRFTYHGFRFAEIGGWVGDAEGIDVRAQVTHSDMERRGWFDSSHAMLNKLHENTVWGMRDNFVDVPTDCPQRDERLGWTGDIQVFAPAASFLFETTGTLSGWLRDVWAEQGEGGAVPNFVPWIECGFPAPPSAAWGDAAVIVPWVLYERTGDTKVLCDQYPSMKAWVDMIERLSGGTGLWNTGFQLGDWLDPAAPPENPGDSKTDKYLVSTAYFARSTDLLSRVALVLGDTDGHRVYSALHRKVKAAFQREFVSASGRVVSDTQTAISLALVFDLLEDSAQRERAGDRLAELVVAGDHRIQTGFVGTPIVCDALVQTGSLDTAYHLLLQDKFPSWLYPVTMGATTVWERWDSLLPSGELNPGEMTSFNHYALGAVIDFMHRVVAGLAPAAPGYRKILVAPQPGGGLMNASAVHDTPYGRASVSWRRDDGRLVVVAEIPNGVTAVIRLPQAGWIDREVGGGTHVFDIAFPEPQFDAEQPRVINPHANEAEAA</sequence>
<dbReference type="EC" id="3.2.1.40" evidence="2"/>
<dbReference type="InterPro" id="IPR016007">
    <property type="entry name" value="Alpha_rhamnosid"/>
</dbReference>
<reference evidence="8 9" key="1">
    <citation type="submission" date="2019-03" db="EMBL/GenBank/DDBJ databases">
        <title>Genomics of glacier-inhabiting Cryobacterium strains.</title>
        <authorList>
            <person name="Liu Q."/>
            <person name="Xin Y.-H."/>
        </authorList>
    </citation>
    <scope>NUCLEOTIDE SEQUENCE [LARGE SCALE GENOMIC DNA]</scope>
    <source>
        <strain evidence="8 9">MDB1-5</strain>
    </source>
</reference>
<dbReference type="Gene3D" id="2.60.420.10">
    <property type="entry name" value="Maltose phosphorylase, domain 3"/>
    <property type="match status" value="1"/>
</dbReference>
<dbReference type="Pfam" id="PF17389">
    <property type="entry name" value="Bac_rhamnosid6H"/>
    <property type="match status" value="1"/>
</dbReference>
<dbReference type="InterPro" id="IPR035398">
    <property type="entry name" value="Bac_rhamnosid_C"/>
</dbReference>
<evidence type="ECO:0000313" key="9">
    <source>
        <dbReference type="Proteomes" id="UP000297604"/>
    </source>
</evidence>
<gene>
    <name evidence="8" type="ORF">E3O46_07375</name>
</gene>
<dbReference type="EMBL" id="SOFS01000017">
    <property type="protein sequence ID" value="TFC21130.1"/>
    <property type="molecule type" value="Genomic_DNA"/>
</dbReference>
<evidence type="ECO:0000259" key="5">
    <source>
        <dbReference type="Pfam" id="PF08531"/>
    </source>
</evidence>
<protein>
    <recommendedName>
        <fullName evidence="2">alpha-L-rhamnosidase</fullName>
        <ecNumber evidence="2">3.2.1.40</ecNumber>
    </recommendedName>
</protein>
<dbReference type="Pfam" id="PF05592">
    <property type="entry name" value="Bac_rhamnosid"/>
    <property type="match status" value="1"/>
</dbReference>
<dbReference type="InterPro" id="IPR008928">
    <property type="entry name" value="6-hairpin_glycosidase_sf"/>
</dbReference>
<evidence type="ECO:0000313" key="8">
    <source>
        <dbReference type="EMBL" id="TFC21130.1"/>
    </source>
</evidence>
<dbReference type="Proteomes" id="UP000297604">
    <property type="component" value="Unassembled WGS sequence"/>
</dbReference>
<dbReference type="Gene3D" id="2.60.40.10">
    <property type="entry name" value="Immunoglobulins"/>
    <property type="match status" value="1"/>
</dbReference>
<dbReference type="InterPro" id="IPR035396">
    <property type="entry name" value="Bac_rhamnosid6H"/>
</dbReference>
<proteinExistence type="predicted"/>
<evidence type="ECO:0000256" key="1">
    <source>
        <dbReference type="ARBA" id="ARBA00001445"/>
    </source>
</evidence>